<dbReference type="VEuPathDB" id="CryptoDB:Vbra_10064"/>
<name>A0A0G4GM25_VITBC</name>
<dbReference type="AlphaFoldDB" id="A0A0G4GM25"/>
<reference evidence="1 2" key="1">
    <citation type="submission" date="2014-11" db="EMBL/GenBank/DDBJ databases">
        <authorList>
            <person name="Zhu J."/>
            <person name="Qi W."/>
            <person name="Song R."/>
        </authorList>
    </citation>
    <scope>NUCLEOTIDE SEQUENCE [LARGE SCALE GENOMIC DNA]</scope>
</reference>
<accession>A0A0G4GM25</accession>
<dbReference type="PhylomeDB" id="A0A0G4GM25"/>
<keyword evidence="2" id="KW-1185">Reference proteome</keyword>
<dbReference type="Proteomes" id="UP000041254">
    <property type="component" value="Unassembled WGS sequence"/>
</dbReference>
<dbReference type="EMBL" id="CDMY01000718">
    <property type="protein sequence ID" value="CEM31185.1"/>
    <property type="molecule type" value="Genomic_DNA"/>
</dbReference>
<protein>
    <recommendedName>
        <fullName evidence="3">Potassium channel tetramerisation-type BTB domain-containing protein</fullName>
    </recommendedName>
</protein>
<dbReference type="InParanoid" id="A0A0G4GM25"/>
<sequence>MAARSTLLLNVGGTVMAFPRDALRREGLWHTCLAVLLSRFDGWMLKDPNGIHFIDAEPCYFIWLAAKLGDLTGNHTDLSDICEGSPAVAFYHDLFFATTALTVDAQHGDGDSDGFRGFMATMGPFISSSAGGTGHTVCAGGSGVATTDATLDASQTLHNRFTKYAGPVVDVSADTFRKVVEYVRCIRFAPDAATPLSASGSFDELLYACEMYGLMERVFLSMIGKSHSHVKCLFRSSHDGWEYATLLEGTRGAQSGLLFVIEDEHQHTLACHVDGPLIAPTDPTQEQSRTRTVCRGATCALLVAGCGWGWGRMMDRLATFAAAING</sequence>
<dbReference type="SUPFAM" id="SSF54695">
    <property type="entry name" value="POZ domain"/>
    <property type="match status" value="1"/>
</dbReference>
<evidence type="ECO:0008006" key="3">
    <source>
        <dbReference type="Google" id="ProtNLM"/>
    </source>
</evidence>
<evidence type="ECO:0000313" key="1">
    <source>
        <dbReference type="EMBL" id="CEM31185.1"/>
    </source>
</evidence>
<proteinExistence type="predicted"/>
<dbReference type="InterPro" id="IPR011333">
    <property type="entry name" value="SKP1/BTB/POZ_sf"/>
</dbReference>
<evidence type="ECO:0000313" key="2">
    <source>
        <dbReference type="Proteomes" id="UP000041254"/>
    </source>
</evidence>
<organism evidence="1 2">
    <name type="scientific">Vitrella brassicaformis (strain CCMP3155)</name>
    <dbReference type="NCBI Taxonomy" id="1169540"/>
    <lineage>
        <taxon>Eukaryota</taxon>
        <taxon>Sar</taxon>
        <taxon>Alveolata</taxon>
        <taxon>Colpodellida</taxon>
        <taxon>Vitrellaceae</taxon>
        <taxon>Vitrella</taxon>
    </lineage>
</organism>
<gene>
    <name evidence="1" type="ORF">Vbra_10064</name>
</gene>